<proteinExistence type="predicted"/>
<dbReference type="AlphaFoldDB" id="A0A1Z4BKT6"/>
<evidence type="ECO:0000256" key="1">
    <source>
        <dbReference type="ARBA" id="ARBA00022801"/>
    </source>
</evidence>
<protein>
    <submittedName>
        <fullName evidence="3">Glycosyl hydrolase family 2</fullName>
    </submittedName>
</protein>
<evidence type="ECO:0000313" key="3">
    <source>
        <dbReference type="EMBL" id="ASF41911.1"/>
    </source>
</evidence>
<dbReference type="InterPro" id="IPR054593">
    <property type="entry name" value="Beta-mannosidase-like_N2"/>
</dbReference>
<dbReference type="KEGG" id="capn:CBG49_01740"/>
<dbReference type="SUPFAM" id="SSF49785">
    <property type="entry name" value="Galactose-binding domain-like"/>
    <property type="match status" value="1"/>
</dbReference>
<dbReference type="GO" id="GO:0004553">
    <property type="term" value="F:hydrolase activity, hydrolyzing O-glycosyl compounds"/>
    <property type="evidence" value="ECO:0007669"/>
    <property type="project" value="InterPro"/>
</dbReference>
<dbReference type="GO" id="GO:0005975">
    <property type="term" value="P:carbohydrate metabolic process"/>
    <property type="evidence" value="ECO:0007669"/>
    <property type="project" value="InterPro"/>
</dbReference>
<keyword evidence="4" id="KW-1185">Reference proteome</keyword>
<keyword evidence="1 3" id="KW-0378">Hydrolase</keyword>
<dbReference type="NCBIfam" id="NF045579">
    <property type="entry name" value="rhamnoside_JR"/>
    <property type="match status" value="1"/>
</dbReference>
<dbReference type="Pfam" id="PF17132">
    <property type="entry name" value="Glyco_hydro_106"/>
    <property type="match status" value="1"/>
</dbReference>
<name>A0A1Z4BKT6_9FLAO</name>
<dbReference type="InterPro" id="IPR053161">
    <property type="entry name" value="Ulvan_degrading_GH"/>
</dbReference>
<dbReference type="EMBL" id="CP022022">
    <property type="protein sequence ID" value="ASF41911.1"/>
    <property type="molecule type" value="Genomic_DNA"/>
</dbReference>
<organism evidence="3 4">
    <name type="scientific">Capnocytophaga endodontalis</name>
    <dbReference type="NCBI Taxonomy" id="2708117"/>
    <lineage>
        <taxon>Bacteria</taxon>
        <taxon>Pseudomonadati</taxon>
        <taxon>Bacteroidota</taxon>
        <taxon>Flavobacteriia</taxon>
        <taxon>Flavobacteriales</taxon>
        <taxon>Flavobacteriaceae</taxon>
        <taxon>Capnocytophaga</taxon>
    </lineage>
</organism>
<dbReference type="InterPro" id="IPR008979">
    <property type="entry name" value="Galactose-bd-like_sf"/>
</dbReference>
<evidence type="ECO:0000313" key="4">
    <source>
        <dbReference type="Proteomes" id="UP000197007"/>
    </source>
</evidence>
<feature type="domain" description="Beta-mannosidase-like galactose-binding" evidence="2">
    <location>
        <begin position="841"/>
        <end position="918"/>
    </location>
</feature>
<dbReference type="Gene3D" id="2.60.120.260">
    <property type="entry name" value="Galactose-binding domain-like"/>
    <property type="match status" value="1"/>
</dbReference>
<dbReference type="PANTHER" id="PTHR36848">
    <property type="entry name" value="DNA-BINDING PROTEIN (PUTATIVE SECRETED PROTEIN)-RELATED"/>
    <property type="match status" value="1"/>
</dbReference>
<accession>A0A1Z4BKT6</accession>
<gene>
    <name evidence="3" type="ORF">CBG49_01740</name>
</gene>
<dbReference type="RefSeq" id="WP_088593116.1">
    <property type="nucleotide sequence ID" value="NZ_CP022022.1"/>
</dbReference>
<dbReference type="Proteomes" id="UP000197007">
    <property type="component" value="Chromosome"/>
</dbReference>
<dbReference type="Pfam" id="PF22666">
    <property type="entry name" value="Glyco_hydro_2_N2"/>
    <property type="match status" value="1"/>
</dbReference>
<evidence type="ECO:0000259" key="2">
    <source>
        <dbReference type="Pfam" id="PF22666"/>
    </source>
</evidence>
<sequence>MKRLFPLILLAITPLKAQTQAEKYWLPSVTFSAESFAHPAPQFAPFTRWWLPGNDITPEELKREINLFADNHFGGVEIQPFALVMPTRGKGRADRIMSYDTPAYYENIKQMLAEAQKRNLIVDFTNGSGWPPGGPHIAKEEGNLTLEFGIANLGAQPIALPRASHLDDPTAKLVAVLAGKFLNDTTATDKTFRIDPKTLINITDKVKNNTIQYSAPKGWKAIAFWSVPTQETPMLIAKREAGYVFNHFDSLQVKKNYDYLFGERTGLAPYFGKPVRAIFNDSYEFKANRHFSDDFIRFFKQQRGYDPTPYLPANMWRGYNNMYERMAHPANAPYFSLGADDWRLRYDYDLTLSDLLQKHFLNSSKHWANARNLLHRTQTYGFNMDIMAAAGLASIPEVETMLFSKGSENGYKLITSGAHLYNRPIISCETAVYFKRAYMTTPHKLKLTFDKLFSSGVNQIIYHGTPYRYFPEGYPKEGWYPFYNSALGIDFSSNINENNPFWKYISQINQYAQRAQYVLRSGKPHADVLIYYPFLNYSEEVANPREVMIAGELKGTEPPLPAENKNVAYSRAIDTEWLKQIMPLIDELNQLGVTWDWINDASLQELSLLHNKRLNIRGNEYQSLILFQLPYIQLKSAENLQKLAKKGANILLIGDVPTQQPNYFNYQKNDIKTQKAMQTLAKTIGSHHIKEQAEMLNNWYPSIQLPITYMQPNPALRQQRRKLSEGSYAQFIWNESDSWQEVHIQTEKGLEYAYWLDATDGSIRVANLEKGAYRYQLPPYSSIFFMASKQTTEMPLSSKVLYNPSVAKAIATPEKWHIQAGTIKVENTALFDWKTHPQLKYNSAPAVYTTEFVINSLSPSKHYFLSLGKVYYAADIVVNGKKVSPEVFMPFVSDITPYLQQGSNTLEITITNAAYNDFVGQAEKGEKVFKKLKGSDTMSAGLIGPVQVMEQ</sequence>
<dbReference type="PANTHER" id="PTHR36848:SF2">
    <property type="entry name" value="SECRETED PROTEIN"/>
    <property type="match status" value="1"/>
</dbReference>
<reference evidence="4" key="1">
    <citation type="submission" date="2017-06" db="EMBL/GenBank/DDBJ databases">
        <title>Complete genome sequence of Capnocytophaga sp. KCOM 1579 (=ChDC OS43) isolated from a human refractory periapical abscess lesion.</title>
        <authorList>
            <person name="Kook J.-K."/>
            <person name="Park S.-N."/>
            <person name="Lim Y.K."/>
            <person name="Roh H."/>
        </authorList>
    </citation>
    <scope>NUCLEOTIDE SEQUENCE [LARGE SCALE GENOMIC DNA]</scope>
    <source>
        <strain evidence="4">ChDC OS43</strain>
    </source>
</reference>